<dbReference type="RefSeq" id="XP_062720927.1">
    <property type="nucleotide sequence ID" value="XM_062862426.1"/>
</dbReference>
<protein>
    <submittedName>
        <fullName evidence="2">Uncharacterized protein</fullName>
    </submittedName>
</protein>
<gene>
    <name evidence="2" type="ORF">B0T15DRAFT_189618</name>
</gene>
<evidence type="ECO:0000313" key="2">
    <source>
        <dbReference type="EMBL" id="KAK3305147.1"/>
    </source>
</evidence>
<dbReference type="EMBL" id="JAUDZG010000004">
    <property type="protein sequence ID" value="KAK3305147.1"/>
    <property type="molecule type" value="Genomic_DNA"/>
</dbReference>
<proteinExistence type="predicted"/>
<comment type="caution">
    <text evidence="2">The sequence shown here is derived from an EMBL/GenBank/DDBJ whole genome shotgun (WGS) entry which is preliminary data.</text>
</comment>
<evidence type="ECO:0000256" key="1">
    <source>
        <dbReference type="SAM" id="MobiDB-lite"/>
    </source>
</evidence>
<organism evidence="2 3">
    <name type="scientific">Chaetomium strumarium</name>
    <dbReference type="NCBI Taxonomy" id="1170767"/>
    <lineage>
        <taxon>Eukaryota</taxon>
        <taxon>Fungi</taxon>
        <taxon>Dikarya</taxon>
        <taxon>Ascomycota</taxon>
        <taxon>Pezizomycotina</taxon>
        <taxon>Sordariomycetes</taxon>
        <taxon>Sordariomycetidae</taxon>
        <taxon>Sordariales</taxon>
        <taxon>Chaetomiaceae</taxon>
        <taxon>Chaetomium</taxon>
    </lineage>
</organism>
<sequence length="255" mass="28288">MLALHNPSVPAVSNRPQFMTTQPETTIKTAMAAGLGSSLVLFHGLHSLSPHIFAQAGLPPSPTSPRSPVSPHTPDTKMGGCASKDASPHHHRQGAGYASTENLNPRPYQHQHQRQQQQPKHSSRRRTPHPEYRLHLTCASCTASRRDCSIARDYNMQCALAYTDSPRGRGSEQQQAVSQSLKTWTVELDFCSWAKVKRDEADRAKAVLADYLGDPYSYGEDPREYRGKGSRRRPICVEEFKEKLGGRGVGFRSSL</sequence>
<evidence type="ECO:0000313" key="3">
    <source>
        <dbReference type="Proteomes" id="UP001273166"/>
    </source>
</evidence>
<keyword evidence="3" id="KW-1185">Reference proteome</keyword>
<reference evidence="2" key="2">
    <citation type="submission" date="2023-06" db="EMBL/GenBank/DDBJ databases">
        <authorList>
            <consortium name="Lawrence Berkeley National Laboratory"/>
            <person name="Mondo S.J."/>
            <person name="Hensen N."/>
            <person name="Bonometti L."/>
            <person name="Westerberg I."/>
            <person name="Brannstrom I.O."/>
            <person name="Guillou S."/>
            <person name="Cros-Aarteil S."/>
            <person name="Calhoun S."/>
            <person name="Haridas S."/>
            <person name="Kuo A."/>
            <person name="Pangilinan J."/>
            <person name="Riley R."/>
            <person name="Labutti K."/>
            <person name="Andreopoulos B."/>
            <person name="Lipzen A."/>
            <person name="Chen C."/>
            <person name="Yanf M."/>
            <person name="Daum C."/>
            <person name="Ng V."/>
            <person name="Clum A."/>
            <person name="Steindorff A."/>
            <person name="Ohm R."/>
            <person name="Martin F."/>
            <person name="Silar P."/>
            <person name="Natvig D."/>
            <person name="Lalanne C."/>
            <person name="Gautier V."/>
            <person name="Ament-Velasquez S.L."/>
            <person name="Kruys A."/>
            <person name="Hutchinson M.I."/>
            <person name="Powell A.J."/>
            <person name="Barry K."/>
            <person name="Miller A.N."/>
            <person name="Grigoriev I.V."/>
            <person name="Debuchy R."/>
            <person name="Gladieux P."/>
            <person name="Thoren M.H."/>
            <person name="Johannesson H."/>
        </authorList>
    </citation>
    <scope>NUCLEOTIDE SEQUENCE</scope>
    <source>
        <strain evidence="2">CBS 333.67</strain>
    </source>
</reference>
<feature type="region of interest" description="Disordered" evidence="1">
    <location>
        <begin position="56"/>
        <end position="131"/>
    </location>
</feature>
<dbReference type="AlphaFoldDB" id="A0AAJ0M163"/>
<feature type="compositionally biased region" description="Low complexity" evidence="1">
    <location>
        <begin position="105"/>
        <end position="120"/>
    </location>
</feature>
<accession>A0AAJ0M163</accession>
<reference evidence="2" key="1">
    <citation type="journal article" date="2023" name="Mol. Phylogenet. Evol.">
        <title>Genome-scale phylogeny and comparative genomics of the fungal order Sordariales.</title>
        <authorList>
            <person name="Hensen N."/>
            <person name="Bonometti L."/>
            <person name="Westerberg I."/>
            <person name="Brannstrom I.O."/>
            <person name="Guillou S."/>
            <person name="Cros-Aarteil S."/>
            <person name="Calhoun S."/>
            <person name="Haridas S."/>
            <person name="Kuo A."/>
            <person name="Mondo S."/>
            <person name="Pangilinan J."/>
            <person name="Riley R."/>
            <person name="LaButti K."/>
            <person name="Andreopoulos B."/>
            <person name="Lipzen A."/>
            <person name="Chen C."/>
            <person name="Yan M."/>
            <person name="Daum C."/>
            <person name="Ng V."/>
            <person name="Clum A."/>
            <person name="Steindorff A."/>
            <person name="Ohm R.A."/>
            <person name="Martin F."/>
            <person name="Silar P."/>
            <person name="Natvig D.O."/>
            <person name="Lalanne C."/>
            <person name="Gautier V."/>
            <person name="Ament-Velasquez S.L."/>
            <person name="Kruys A."/>
            <person name="Hutchinson M.I."/>
            <person name="Powell A.J."/>
            <person name="Barry K."/>
            <person name="Miller A.N."/>
            <person name="Grigoriev I.V."/>
            <person name="Debuchy R."/>
            <person name="Gladieux P."/>
            <person name="Hiltunen Thoren M."/>
            <person name="Johannesson H."/>
        </authorList>
    </citation>
    <scope>NUCLEOTIDE SEQUENCE</scope>
    <source>
        <strain evidence="2">CBS 333.67</strain>
    </source>
</reference>
<dbReference type="Proteomes" id="UP001273166">
    <property type="component" value="Unassembled WGS sequence"/>
</dbReference>
<dbReference type="GeneID" id="87881255"/>
<name>A0AAJ0M163_9PEZI</name>